<feature type="domain" description="DUF2231" evidence="2">
    <location>
        <begin position="7"/>
        <end position="155"/>
    </location>
</feature>
<protein>
    <recommendedName>
        <fullName evidence="2">DUF2231 domain-containing protein</fullName>
    </recommendedName>
</protein>
<evidence type="ECO:0000313" key="4">
    <source>
        <dbReference type="Proteomes" id="UP000674234"/>
    </source>
</evidence>
<proteinExistence type="predicted"/>
<evidence type="ECO:0000256" key="1">
    <source>
        <dbReference type="SAM" id="Phobius"/>
    </source>
</evidence>
<sequence>MFDQVFGLPAHPLLVHAAVVFAPLLAVLAIAYVALPRFRHKLDWALVLCALAAPVSVFAAKESGEALEHRMFGGNVPEAVEFHSQFADVLLPITAILTVAALALVYLTRSRRGPDGAGPAPRAVTVLVSVASVVLAVAVGYYIVRTGDAGARAVWAG</sequence>
<organism evidence="3 4">
    <name type="scientific">Microbispora oryzae</name>
    <dbReference type="NCBI Taxonomy" id="2806554"/>
    <lineage>
        <taxon>Bacteria</taxon>
        <taxon>Bacillati</taxon>
        <taxon>Actinomycetota</taxon>
        <taxon>Actinomycetes</taxon>
        <taxon>Streptosporangiales</taxon>
        <taxon>Streptosporangiaceae</taxon>
        <taxon>Microbispora</taxon>
    </lineage>
</organism>
<feature type="transmembrane region" description="Helical" evidence="1">
    <location>
        <begin position="120"/>
        <end position="144"/>
    </location>
</feature>
<reference evidence="3" key="1">
    <citation type="submission" date="2021-02" db="EMBL/GenBank/DDBJ databases">
        <title>Draft genome sequence of Microbispora sp. RL4-1S isolated from rice leaves in Thailand.</title>
        <authorList>
            <person name="Muangham S."/>
            <person name="Duangmal K."/>
        </authorList>
    </citation>
    <scope>NUCLEOTIDE SEQUENCE</scope>
    <source>
        <strain evidence="3">RL4-1S</strain>
    </source>
</reference>
<keyword evidence="4" id="KW-1185">Reference proteome</keyword>
<keyword evidence="1" id="KW-0812">Transmembrane</keyword>
<dbReference type="EMBL" id="JAFCNB010000026">
    <property type="protein sequence ID" value="MBP2708061.1"/>
    <property type="molecule type" value="Genomic_DNA"/>
</dbReference>
<evidence type="ECO:0000313" key="3">
    <source>
        <dbReference type="EMBL" id="MBP2708061.1"/>
    </source>
</evidence>
<dbReference type="RefSeq" id="WP_210159323.1">
    <property type="nucleotide sequence ID" value="NZ_JAFCNB010000026.1"/>
</dbReference>
<keyword evidence="1" id="KW-1133">Transmembrane helix</keyword>
<accession>A0A940WM77</accession>
<dbReference type="AlphaFoldDB" id="A0A940WM77"/>
<name>A0A940WM77_9ACTN</name>
<dbReference type="InterPro" id="IPR019251">
    <property type="entry name" value="DUF2231_TM"/>
</dbReference>
<keyword evidence="1" id="KW-0472">Membrane</keyword>
<gene>
    <name evidence="3" type="ORF">JOL79_30215</name>
</gene>
<dbReference type="Proteomes" id="UP000674234">
    <property type="component" value="Unassembled WGS sequence"/>
</dbReference>
<feature type="transmembrane region" description="Helical" evidence="1">
    <location>
        <begin position="89"/>
        <end position="108"/>
    </location>
</feature>
<evidence type="ECO:0000259" key="2">
    <source>
        <dbReference type="Pfam" id="PF09990"/>
    </source>
</evidence>
<feature type="transmembrane region" description="Helical" evidence="1">
    <location>
        <begin position="13"/>
        <end position="35"/>
    </location>
</feature>
<comment type="caution">
    <text evidence="3">The sequence shown here is derived from an EMBL/GenBank/DDBJ whole genome shotgun (WGS) entry which is preliminary data.</text>
</comment>
<dbReference type="Pfam" id="PF09990">
    <property type="entry name" value="DUF2231"/>
    <property type="match status" value="1"/>
</dbReference>